<dbReference type="InterPro" id="IPR005475">
    <property type="entry name" value="Transketolase-like_Pyr-bd"/>
</dbReference>
<dbReference type="Proteomes" id="UP000702964">
    <property type="component" value="Unassembled WGS sequence"/>
</dbReference>
<dbReference type="FunFam" id="3.40.50.970:FF:000004">
    <property type="entry name" value="Transketolase"/>
    <property type="match status" value="1"/>
</dbReference>
<evidence type="ECO:0000256" key="7">
    <source>
        <dbReference type="ARBA" id="ARBA00022842"/>
    </source>
</evidence>
<dbReference type="InterPro" id="IPR005478">
    <property type="entry name" value="Transketolase_bac-like"/>
</dbReference>
<evidence type="ECO:0000256" key="10">
    <source>
        <dbReference type="PIRSR" id="PIRSR605478-1"/>
    </source>
</evidence>
<dbReference type="Pfam" id="PF22613">
    <property type="entry name" value="Transketolase_C_1"/>
    <property type="match status" value="1"/>
</dbReference>
<dbReference type="PROSITE" id="PS00802">
    <property type="entry name" value="TRANSKETOLASE_2"/>
    <property type="match status" value="1"/>
</dbReference>
<gene>
    <name evidence="18" type="ORF">G195_003296</name>
</gene>
<dbReference type="EC" id="2.2.1.1" evidence="4"/>
<comment type="subunit">
    <text evidence="3">Homodimer.</text>
</comment>
<comment type="cofactor">
    <cofactor evidence="1">
        <name>Co(2+)</name>
        <dbReference type="ChEBI" id="CHEBI:48828"/>
    </cofactor>
</comment>
<keyword evidence="6 13" id="KW-0479">Metal-binding</keyword>
<feature type="binding site" evidence="11">
    <location>
        <position position="476"/>
    </location>
    <ligand>
        <name>substrate</name>
    </ligand>
</feature>
<dbReference type="NCBIfam" id="TIGR00232">
    <property type="entry name" value="tktlase_bact"/>
    <property type="match status" value="1"/>
</dbReference>
<dbReference type="Gene3D" id="3.40.50.920">
    <property type="match status" value="1"/>
</dbReference>
<feature type="site" description="Important for catalytic activity" evidence="14">
    <location>
        <position position="35"/>
    </location>
</feature>
<feature type="domain" description="Transketolase-like pyrimidine-binding" evidence="17">
    <location>
        <begin position="361"/>
        <end position="532"/>
    </location>
</feature>
<dbReference type="InterPro" id="IPR009014">
    <property type="entry name" value="Transketo_C/PFOR_II"/>
</dbReference>
<evidence type="ECO:0000256" key="11">
    <source>
        <dbReference type="PIRSR" id="PIRSR605478-2"/>
    </source>
</evidence>
<keyword evidence="8 12" id="KW-0786">Thiamine pyrophosphate</keyword>
<dbReference type="GO" id="GO:0006098">
    <property type="term" value="P:pentose-phosphate shunt"/>
    <property type="evidence" value="ECO:0007669"/>
    <property type="project" value="TreeGrafter"/>
</dbReference>
<dbReference type="FunFam" id="3.40.50.920:FF:000012">
    <property type="entry name" value="Transketolase, variant 1"/>
    <property type="match status" value="1"/>
</dbReference>
<dbReference type="CDD" id="cd07033">
    <property type="entry name" value="TPP_PYR_DXS_TK_like"/>
    <property type="match status" value="1"/>
</dbReference>
<dbReference type="SUPFAM" id="SSF52518">
    <property type="entry name" value="Thiamin diphosphate-binding fold (THDP-binding)"/>
    <property type="match status" value="2"/>
</dbReference>
<feature type="binding site" evidence="12">
    <location>
        <position position="194"/>
    </location>
    <ligand>
        <name>thiamine diphosphate</name>
        <dbReference type="ChEBI" id="CHEBI:58937"/>
    </ligand>
</feature>
<dbReference type="Gene3D" id="3.40.50.970">
    <property type="match status" value="2"/>
</dbReference>
<feature type="active site" description="Proton donor" evidence="10">
    <location>
        <position position="418"/>
    </location>
</feature>
<evidence type="ECO:0000256" key="5">
    <source>
        <dbReference type="ARBA" id="ARBA00022679"/>
    </source>
</evidence>
<sequence length="1276" mass="142806">MADHVDKKPRIGEELCINTIRMLSADQPSAGKSGHPGAPMGCAPMAHVLFGKTMKFNPKNPKWSNRDRFVLSNGHACALQYSMLHLTGYDLPLDELKTFRQWGSKAPGHPENFATPGVEVSTGPLGQGISNAVGLAIAEKHLAAEFNKDGLNIVDHYTYVICGDGCLQEGVSSESSSLAGHLGLGKLIVLYDDNKITIDGSTDISFTEDVQKRYEAYGWDVQIVEDGNFDHAAIQKAVDAAKAVTDKPSLIKIHTTIGLGSKLENTHSVHGAPLKPDDLAATKEKFGLKGTESFYIPEQVKKFYDKTVSGAELENQWNDLFAKYTADHPKEAAEYTRRMEGKLPADWSKNMPKYTPADAGKATRQYSEIALNAVATALPEIVGGSADLTPSNLTHLSMSGDFQKDTPIGRYIRFGVREHGMASISNGLFAHGGVRPFCATFYNFIGYAMGAVRVSALSRFGVIYIATHDSIFLGEDGPTHQPIEMNAALRAMPNMYVYRPADGNETVGSYIAAIENQHKTSVLALTRQGLPNLAHSTAEAVAKGAYIVANLANGAEVEELEGEPDLVLIASGSEVSLSIEAAKLLTSYKVRVVSVPCRDLFDEQSLEYKKEVIGEGIPTMSVEAAATFGWSDYSHTQFGLDRFGASATIAQLKEHFGFNPNTVADEARKLVKFYDGRSAPSIFDRPASHLKIRPKARKKFKKSSDPTSRRELKRSIEKKFRLRYTSLQLAYEQRLEVLAARVQDAVNQVHEDASIHCLQDNALTSEYASARLGEVVHECFYGERERYIKAMSDQIAWQASDLRESQQKLRVVQKKETDALRQWKLAQRDVQALHHQLDVRVQEIQDQKKREVEYKVRLRAVIEEREAARREIKVLKPNVQALEVLQQEQIALKLRIQSDGEKGQVAHDELSQRVKRLQETTSKLELEKQASQQEAIHLKHLLSLSESKNREVMQALQQLQGEDYPSKLARLDAELAHQQQMAALAEKDHEDLKKRYEEFGVQVEQYMSEQTQERAALITKGGEQVKQLQDQLEAVGRQAQDALKAKQTEATRVMDQLKFRQEAFAKAEKKIAALEERGAALEAQQVDAKLRHEKQVGNFEKEIVQWRHALEKEQEKVANLQTALTETKERMNTANRRQSGKLPEKTQREQESSDGSIPLAQHAAELQAKEAQSALRAEERVQKLMQEFQERKESEFRAAMVNVRKGIQKLELSLEESKAEKKRAEEQLLSERQAFVGLKHEFEESKDAKRTVLQRLEEANENLGKLRTVTRVKLQL</sequence>
<dbReference type="InterPro" id="IPR033247">
    <property type="entry name" value="Transketolase_fam"/>
</dbReference>
<organism evidence="18 19">
    <name type="scientific">Phytophthora kernoviae 00238/432</name>
    <dbReference type="NCBI Taxonomy" id="1284355"/>
    <lineage>
        <taxon>Eukaryota</taxon>
        <taxon>Sar</taxon>
        <taxon>Stramenopiles</taxon>
        <taxon>Oomycota</taxon>
        <taxon>Peronosporomycetes</taxon>
        <taxon>Peronosporales</taxon>
        <taxon>Peronosporaceae</taxon>
        <taxon>Phytophthora</taxon>
    </lineage>
</organism>
<evidence type="ECO:0000256" key="12">
    <source>
        <dbReference type="PIRSR" id="PIRSR605478-3"/>
    </source>
</evidence>
<evidence type="ECO:0000313" key="18">
    <source>
        <dbReference type="EMBL" id="KAF4322365.1"/>
    </source>
</evidence>
<feature type="binding site" evidence="13">
    <location>
        <position position="194"/>
    </location>
    <ligand>
        <name>Mg(2+)</name>
        <dbReference type="ChEBI" id="CHEBI:18420"/>
    </ligand>
</feature>
<evidence type="ECO:0000256" key="14">
    <source>
        <dbReference type="PIRSR" id="PIRSR605478-5"/>
    </source>
</evidence>
<dbReference type="FunFam" id="3.40.50.970:FF:000003">
    <property type="entry name" value="Transketolase"/>
    <property type="match status" value="1"/>
</dbReference>
<feature type="region of interest" description="Disordered" evidence="16">
    <location>
        <begin position="1124"/>
        <end position="1157"/>
    </location>
</feature>
<dbReference type="Pfam" id="PF02779">
    <property type="entry name" value="Transket_pyr"/>
    <property type="match status" value="1"/>
</dbReference>
<keyword evidence="5" id="KW-0808">Transferase</keyword>
<feature type="site" description="Important for catalytic activity" evidence="14">
    <location>
        <position position="270"/>
    </location>
</feature>
<feature type="binding site" evidence="12">
    <location>
        <position position="75"/>
    </location>
    <ligand>
        <name>thiamine diphosphate</name>
        <dbReference type="ChEBI" id="CHEBI:58937"/>
    </ligand>
</feature>
<dbReference type="SMART" id="SM00861">
    <property type="entry name" value="Transket_pyr"/>
    <property type="match status" value="1"/>
</dbReference>
<evidence type="ECO:0000256" key="15">
    <source>
        <dbReference type="SAM" id="Coils"/>
    </source>
</evidence>
<evidence type="ECO:0000256" key="9">
    <source>
        <dbReference type="ARBA" id="ARBA00049473"/>
    </source>
</evidence>
<name>A0A8J4SJX3_9STRA</name>
<dbReference type="AlphaFoldDB" id="A0A8J4SJX3"/>
<evidence type="ECO:0000256" key="16">
    <source>
        <dbReference type="SAM" id="MobiDB-lite"/>
    </source>
</evidence>
<feature type="binding site" evidence="11">
    <location>
        <position position="391"/>
    </location>
    <ligand>
        <name>substrate</name>
    </ligand>
</feature>
<dbReference type="CDD" id="cd02012">
    <property type="entry name" value="TPP_TK"/>
    <property type="match status" value="1"/>
</dbReference>
<feature type="binding site" evidence="12">
    <location>
        <position position="444"/>
    </location>
    <ligand>
        <name>thiamine diphosphate</name>
        <dbReference type="ChEBI" id="CHEBI:58937"/>
    </ligand>
</feature>
<dbReference type="InterPro" id="IPR055152">
    <property type="entry name" value="Transketolase-like_C_2"/>
</dbReference>
<comment type="catalytic activity">
    <reaction evidence="9">
        <text>D-sedoheptulose 7-phosphate + D-glyceraldehyde 3-phosphate = aldehydo-D-ribose 5-phosphate + D-xylulose 5-phosphate</text>
        <dbReference type="Rhea" id="RHEA:10508"/>
        <dbReference type="ChEBI" id="CHEBI:57483"/>
        <dbReference type="ChEBI" id="CHEBI:57737"/>
        <dbReference type="ChEBI" id="CHEBI:58273"/>
        <dbReference type="ChEBI" id="CHEBI:59776"/>
        <dbReference type="EC" id="2.2.1.1"/>
    </reaction>
</comment>
<feature type="coiled-coil region" evidence="15">
    <location>
        <begin position="1174"/>
        <end position="1262"/>
    </location>
</feature>
<dbReference type="PROSITE" id="PS00801">
    <property type="entry name" value="TRANSKETOLASE_1"/>
    <property type="match status" value="1"/>
</dbReference>
<accession>A0A8J4SJX3</accession>
<dbReference type="GO" id="GO:0005829">
    <property type="term" value="C:cytosol"/>
    <property type="evidence" value="ECO:0007669"/>
    <property type="project" value="TreeGrafter"/>
</dbReference>
<feature type="binding site" evidence="11">
    <location>
        <position position="270"/>
    </location>
    <ligand>
        <name>substrate</name>
    </ligand>
</feature>
<reference evidence="18" key="2">
    <citation type="submission" date="2020-02" db="EMBL/GenBank/DDBJ databases">
        <authorList>
            <person name="Studholme D.J."/>
        </authorList>
    </citation>
    <scope>NUCLEOTIDE SEQUENCE</scope>
    <source>
        <strain evidence="18">00238/432</strain>
    </source>
</reference>
<feature type="binding site" evidence="11">
    <location>
        <position position="527"/>
    </location>
    <ligand>
        <name>substrate</name>
    </ligand>
</feature>
<evidence type="ECO:0000256" key="3">
    <source>
        <dbReference type="ARBA" id="ARBA00011738"/>
    </source>
</evidence>
<dbReference type="GO" id="GO:0004802">
    <property type="term" value="F:transketolase activity"/>
    <property type="evidence" value="ECO:0007669"/>
    <property type="project" value="UniProtKB-EC"/>
</dbReference>
<feature type="binding site" evidence="11">
    <location>
        <position position="364"/>
    </location>
    <ligand>
        <name>substrate</name>
    </ligand>
</feature>
<feature type="binding site" evidence="11">
    <location>
        <position position="35"/>
    </location>
    <ligand>
        <name>substrate</name>
    </ligand>
</feature>
<keyword evidence="7 13" id="KW-0460">Magnesium</keyword>
<dbReference type="InterPro" id="IPR005474">
    <property type="entry name" value="Transketolase_N"/>
</dbReference>
<proteinExistence type="inferred from homology"/>
<evidence type="ECO:0000313" key="19">
    <source>
        <dbReference type="Proteomes" id="UP000702964"/>
    </source>
</evidence>
<comment type="similarity">
    <text evidence="2">Belongs to the transketolase family.</text>
</comment>
<keyword evidence="15" id="KW-0175">Coiled coil</keyword>
<protein>
    <recommendedName>
        <fullName evidence="4">transketolase</fullName>
        <ecNumber evidence="4">2.2.1.1</ecNumber>
    </recommendedName>
</protein>
<dbReference type="InterPro" id="IPR029061">
    <property type="entry name" value="THDP-binding"/>
</dbReference>
<reference evidence="18" key="1">
    <citation type="journal article" date="2015" name="Genom Data">
        <title>Draft genome sequences of Phytophthora kernoviae and Phytophthora ramorum lineage EU2 from Scotland.</title>
        <authorList>
            <person name="Sambles C."/>
            <person name="Schlenzig A."/>
            <person name="O'Neill P."/>
            <person name="Grant M."/>
            <person name="Studholme D.J."/>
        </authorList>
    </citation>
    <scope>NUCLEOTIDE SEQUENCE</scope>
    <source>
        <strain evidence="18">00238/432</strain>
    </source>
</reference>
<dbReference type="PANTHER" id="PTHR43522">
    <property type="entry name" value="TRANSKETOLASE"/>
    <property type="match status" value="1"/>
</dbReference>
<feature type="compositionally biased region" description="Basic and acidic residues" evidence="16">
    <location>
        <begin position="1142"/>
        <end position="1151"/>
    </location>
</feature>
<feature type="binding site" evidence="11">
    <location>
        <position position="480"/>
    </location>
    <ligand>
        <name>substrate</name>
    </ligand>
</feature>
<dbReference type="EMBL" id="AOFI03000072">
    <property type="protein sequence ID" value="KAF4322365.1"/>
    <property type="molecule type" value="Genomic_DNA"/>
</dbReference>
<dbReference type="InterPro" id="IPR049557">
    <property type="entry name" value="Transketolase_CS"/>
</dbReference>
<dbReference type="InterPro" id="IPR020826">
    <property type="entry name" value="Transketolase_BS"/>
</dbReference>
<comment type="caution">
    <text evidence="18">The sequence shown here is derived from an EMBL/GenBank/DDBJ whole genome shotgun (WGS) entry which is preliminary data.</text>
</comment>
<evidence type="ECO:0000256" key="2">
    <source>
        <dbReference type="ARBA" id="ARBA00007131"/>
    </source>
</evidence>
<dbReference type="GO" id="GO:0046872">
    <property type="term" value="F:metal ion binding"/>
    <property type="evidence" value="ECO:0007669"/>
    <property type="project" value="UniProtKB-KW"/>
</dbReference>
<evidence type="ECO:0000259" key="17">
    <source>
        <dbReference type="SMART" id="SM00861"/>
    </source>
</evidence>
<evidence type="ECO:0000256" key="8">
    <source>
        <dbReference type="ARBA" id="ARBA00023052"/>
    </source>
</evidence>
<evidence type="ECO:0000256" key="6">
    <source>
        <dbReference type="ARBA" id="ARBA00022723"/>
    </source>
</evidence>
<feature type="binding site" evidence="12">
    <location>
        <position position="270"/>
    </location>
    <ligand>
        <name>thiamine diphosphate</name>
        <dbReference type="ChEBI" id="CHEBI:58937"/>
    </ligand>
</feature>
<evidence type="ECO:0000256" key="4">
    <source>
        <dbReference type="ARBA" id="ARBA00013152"/>
    </source>
</evidence>
<dbReference type="Pfam" id="PF00456">
    <property type="entry name" value="Transketolase_N"/>
    <property type="match status" value="1"/>
</dbReference>
<feature type="binding site" evidence="12">
    <location>
        <begin position="123"/>
        <end position="125"/>
    </location>
    <ligand>
        <name>thiamine diphosphate</name>
        <dbReference type="ChEBI" id="CHEBI:58937"/>
    </ligand>
</feature>
<feature type="binding site" evidence="11">
    <location>
        <position position="468"/>
    </location>
    <ligand>
        <name>substrate</name>
    </ligand>
</feature>
<dbReference type="SUPFAM" id="SSF52922">
    <property type="entry name" value="TK C-terminal domain-like"/>
    <property type="match status" value="1"/>
</dbReference>
<evidence type="ECO:0000256" key="1">
    <source>
        <dbReference type="ARBA" id="ARBA00001941"/>
    </source>
</evidence>
<evidence type="ECO:0000256" key="13">
    <source>
        <dbReference type="PIRSR" id="PIRSR605478-4"/>
    </source>
</evidence>
<feature type="binding site" evidence="13">
    <location>
        <position position="164"/>
    </location>
    <ligand>
        <name>Mg(2+)</name>
        <dbReference type="ChEBI" id="CHEBI:18420"/>
    </ligand>
</feature>
<dbReference type="PANTHER" id="PTHR43522:SF2">
    <property type="entry name" value="TRANSKETOLASE 1-RELATED"/>
    <property type="match status" value="1"/>
</dbReference>
<comment type="cofactor">
    <cofactor evidence="13">
        <name>Mg(2+)</name>
        <dbReference type="ChEBI" id="CHEBI:18420"/>
    </cofactor>
    <text evidence="13">Binds 1 Mg(2+) ion per subunit. Can also utilize other divalent metal cations, such as Ca(2+), Mn(2+) and Co(2+).</text>
</comment>
<comment type="cofactor">
    <cofactor evidence="12">
        <name>thiamine diphosphate</name>
        <dbReference type="ChEBI" id="CHEBI:58937"/>
    </cofactor>
    <text evidence="12">Binds 1 thiamine pyrophosphate per subunit. During the reaction, the substrate forms a covalent intermediate with the cofactor.</text>
</comment>
<feature type="binding site" evidence="12">
    <location>
        <position position="165"/>
    </location>
    <ligand>
        <name>thiamine diphosphate</name>
        <dbReference type="ChEBI" id="CHEBI:58937"/>
    </ligand>
</feature>
<feature type="binding site" evidence="13">
    <location>
        <position position="196"/>
    </location>
    <ligand>
        <name>Mg(2+)</name>
        <dbReference type="ChEBI" id="CHEBI:18420"/>
    </ligand>
</feature>